<accession>A0A0F9FHS8</accession>
<proteinExistence type="predicted"/>
<evidence type="ECO:0000313" key="1">
    <source>
        <dbReference type="EMBL" id="KKL78031.1"/>
    </source>
</evidence>
<sequence length="112" mass="13301">MIERRLHTCCPEDDCSGFQDGLRLLYSHGIEPCIEMDDDDQHYLGFSIPDEWDIEQRRKFNDALTKNVATDRDPCQSCHNTMWSQAAWVNVEEERWFVCDECMALNKRMHEK</sequence>
<dbReference type="EMBL" id="LAZR01023579">
    <property type="protein sequence ID" value="KKL78031.1"/>
    <property type="molecule type" value="Genomic_DNA"/>
</dbReference>
<organism evidence="1">
    <name type="scientific">marine sediment metagenome</name>
    <dbReference type="NCBI Taxonomy" id="412755"/>
    <lineage>
        <taxon>unclassified sequences</taxon>
        <taxon>metagenomes</taxon>
        <taxon>ecological metagenomes</taxon>
    </lineage>
</organism>
<protein>
    <submittedName>
        <fullName evidence="1">Uncharacterized protein</fullName>
    </submittedName>
</protein>
<name>A0A0F9FHS8_9ZZZZ</name>
<reference evidence="1" key="1">
    <citation type="journal article" date="2015" name="Nature">
        <title>Complex archaea that bridge the gap between prokaryotes and eukaryotes.</title>
        <authorList>
            <person name="Spang A."/>
            <person name="Saw J.H."/>
            <person name="Jorgensen S.L."/>
            <person name="Zaremba-Niedzwiedzka K."/>
            <person name="Martijn J."/>
            <person name="Lind A.E."/>
            <person name="van Eijk R."/>
            <person name="Schleper C."/>
            <person name="Guy L."/>
            <person name="Ettema T.J."/>
        </authorList>
    </citation>
    <scope>NUCLEOTIDE SEQUENCE</scope>
</reference>
<dbReference type="AlphaFoldDB" id="A0A0F9FHS8"/>
<comment type="caution">
    <text evidence="1">The sequence shown here is derived from an EMBL/GenBank/DDBJ whole genome shotgun (WGS) entry which is preliminary data.</text>
</comment>
<gene>
    <name evidence="1" type="ORF">LCGC14_2028870</name>
</gene>